<gene>
    <name evidence="1" type="ORF">ECPE_LOCUS11202</name>
</gene>
<reference evidence="3" key="1">
    <citation type="submission" date="2016-06" db="UniProtKB">
        <authorList>
            <consortium name="WormBaseParasite"/>
        </authorList>
    </citation>
    <scope>IDENTIFICATION</scope>
</reference>
<proteinExistence type="predicted"/>
<protein>
    <submittedName>
        <fullName evidence="1 3">Uncharacterized protein</fullName>
    </submittedName>
</protein>
<organism evidence="3">
    <name type="scientific">Echinostoma caproni</name>
    <dbReference type="NCBI Taxonomy" id="27848"/>
    <lineage>
        <taxon>Eukaryota</taxon>
        <taxon>Metazoa</taxon>
        <taxon>Spiralia</taxon>
        <taxon>Lophotrochozoa</taxon>
        <taxon>Platyhelminthes</taxon>
        <taxon>Trematoda</taxon>
        <taxon>Digenea</taxon>
        <taxon>Plagiorchiida</taxon>
        <taxon>Echinostomata</taxon>
        <taxon>Echinostomatoidea</taxon>
        <taxon>Echinostomatidae</taxon>
        <taxon>Echinostoma</taxon>
    </lineage>
</organism>
<evidence type="ECO:0000313" key="3">
    <source>
        <dbReference type="WBParaSite" id="ECPE_0001123701-mRNA-1"/>
    </source>
</evidence>
<accession>A0A183AW67</accession>
<name>A0A183AW67_9TREM</name>
<dbReference type="Proteomes" id="UP000272942">
    <property type="component" value="Unassembled WGS sequence"/>
</dbReference>
<evidence type="ECO:0000313" key="1">
    <source>
        <dbReference type="EMBL" id="VDP88185.1"/>
    </source>
</evidence>
<dbReference type="EMBL" id="UZAN01050378">
    <property type="protein sequence ID" value="VDP88185.1"/>
    <property type="molecule type" value="Genomic_DNA"/>
</dbReference>
<evidence type="ECO:0000313" key="2">
    <source>
        <dbReference type="Proteomes" id="UP000272942"/>
    </source>
</evidence>
<dbReference type="AlphaFoldDB" id="A0A183AW67"/>
<dbReference type="OrthoDB" id="76173at2759"/>
<dbReference type="WBParaSite" id="ECPE_0001123701-mRNA-1">
    <property type="protein sequence ID" value="ECPE_0001123701-mRNA-1"/>
    <property type="gene ID" value="ECPE_0001123701"/>
</dbReference>
<reference evidence="1 2" key="2">
    <citation type="submission" date="2018-11" db="EMBL/GenBank/DDBJ databases">
        <authorList>
            <consortium name="Pathogen Informatics"/>
        </authorList>
    </citation>
    <scope>NUCLEOTIDE SEQUENCE [LARGE SCALE GENOMIC DNA]</scope>
    <source>
        <strain evidence="1 2">Egypt</strain>
    </source>
</reference>
<sequence>MFHGDHITISVDRVECNPGRPGAITCLPEELLIPLKMSRKDIPARNFEQAAESLFRNLFTGHPNLELTTCLRLIGRMVPVGRSQINCVAELNKASSNIDHLSFDIIFMECPLSLTPMPVIPLINSALSRSLETSIIYPTGSPNPRNILDPVWDARFGYISLTNNSQYALHLDTDPTVHSSNLVGM</sequence>
<keyword evidence="2" id="KW-1185">Reference proteome</keyword>